<proteinExistence type="predicted"/>
<gene>
    <name evidence="1" type="ORF">LCGC14_0271040</name>
</gene>
<reference evidence="1" key="1">
    <citation type="journal article" date="2015" name="Nature">
        <title>Complex archaea that bridge the gap between prokaryotes and eukaryotes.</title>
        <authorList>
            <person name="Spang A."/>
            <person name="Saw J.H."/>
            <person name="Jorgensen S.L."/>
            <person name="Zaremba-Niedzwiedzka K."/>
            <person name="Martijn J."/>
            <person name="Lind A.E."/>
            <person name="van Eijk R."/>
            <person name="Schleper C."/>
            <person name="Guy L."/>
            <person name="Ettema T.J."/>
        </authorList>
    </citation>
    <scope>NUCLEOTIDE SEQUENCE</scope>
</reference>
<organism evidence="1">
    <name type="scientific">marine sediment metagenome</name>
    <dbReference type="NCBI Taxonomy" id="412755"/>
    <lineage>
        <taxon>unclassified sequences</taxon>
        <taxon>metagenomes</taxon>
        <taxon>ecological metagenomes</taxon>
    </lineage>
</organism>
<dbReference type="EMBL" id="LAZR01000150">
    <property type="protein sequence ID" value="KKN86235.1"/>
    <property type="molecule type" value="Genomic_DNA"/>
</dbReference>
<comment type="caution">
    <text evidence="1">The sequence shown here is derived from an EMBL/GenBank/DDBJ whole genome shotgun (WGS) entry which is preliminary data.</text>
</comment>
<protein>
    <submittedName>
        <fullName evidence="1">Uncharacterized protein</fullName>
    </submittedName>
</protein>
<accession>A0A0F9TZ08</accession>
<sequence length="61" mass="6436">MSNFKTGSERIATVQVSTHISAQGTYCGQDKEGRHRVQVGDVVHTGQLVGDLPQVDATPAG</sequence>
<evidence type="ECO:0000313" key="1">
    <source>
        <dbReference type="EMBL" id="KKN86235.1"/>
    </source>
</evidence>
<dbReference type="AlphaFoldDB" id="A0A0F9TZ08"/>
<name>A0A0F9TZ08_9ZZZZ</name>